<organism evidence="8 9">
    <name type="scientific">Moesziomyces aphidis</name>
    <name type="common">Pseudozyma aphidis</name>
    <dbReference type="NCBI Taxonomy" id="84754"/>
    <lineage>
        <taxon>Eukaryota</taxon>
        <taxon>Fungi</taxon>
        <taxon>Dikarya</taxon>
        <taxon>Basidiomycota</taxon>
        <taxon>Ustilaginomycotina</taxon>
        <taxon>Ustilaginomycetes</taxon>
        <taxon>Ustilaginales</taxon>
        <taxon>Ustilaginaceae</taxon>
        <taxon>Moesziomyces</taxon>
    </lineage>
</organism>
<feature type="region of interest" description="Disordered" evidence="6">
    <location>
        <begin position="618"/>
        <end position="698"/>
    </location>
</feature>
<feature type="domain" description="Tyrosine specific protein phosphatases" evidence="7">
    <location>
        <begin position="786"/>
        <end position="861"/>
    </location>
</feature>
<dbReference type="InterPro" id="IPR029021">
    <property type="entry name" value="Prot-tyrosine_phosphatase-like"/>
</dbReference>
<feature type="compositionally biased region" description="Low complexity" evidence="6">
    <location>
        <begin position="619"/>
        <end position="649"/>
    </location>
</feature>
<comment type="similarity">
    <text evidence="1">Belongs to the protein-tyrosine phosphatase family. Non-receptor class dual specificity subfamily.</text>
</comment>
<feature type="region of interest" description="Disordered" evidence="6">
    <location>
        <begin position="1200"/>
        <end position="1242"/>
    </location>
</feature>
<feature type="compositionally biased region" description="Pro residues" evidence="6">
    <location>
        <begin position="242"/>
        <end position="258"/>
    </location>
</feature>
<dbReference type="SUPFAM" id="SSF52799">
    <property type="entry name" value="(Phosphotyrosine protein) phosphatases II"/>
    <property type="match status" value="1"/>
</dbReference>
<dbReference type="AlphaFoldDB" id="W3VTT1"/>
<dbReference type="GO" id="GO:0008330">
    <property type="term" value="F:protein tyrosine/threonine phosphatase activity"/>
    <property type="evidence" value="ECO:0007669"/>
    <property type="project" value="TreeGrafter"/>
</dbReference>
<feature type="region of interest" description="Disordered" evidence="6">
    <location>
        <begin position="509"/>
        <end position="567"/>
    </location>
</feature>
<feature type="coiled-coil region" evidence="5">
    <location>
        <begin position="914"/>
        <end position="952"/>
    </location>
</feature>
<feature type="region of interest" description="Disordered" evidence="6">
    <location>
        <begin position="1009"/>
        <end position="1064"/>
    </location>
</feature>
<keyword evidence="4" id="KW-0904">Protein phosphatase</keyword>
<keyword evidence="9" id="KW-1185">Reference proteome</keyword>
<dbReference type="GO" id="GO:0017017">
    <property type="term" value="F:MAP kinase tyrosine/serine/threonine phosphatase activity"/>
    <property type="evidence" value="ECO:0007669"/>
    <property type="project" value="TreeGrafter"/>
</dbReference>
<reference evidence="8 9" key="1">
    <citation type="journal article" date="2014" name="Genome Announc.">
        <title>Genome sequence of the basidiomycetous fungus Pseudozyma aphidis DSM70725, an efficient producer of biosurfactant mannosylerythritol lipids.</title>
        <authorList>
            <person name="Lorenz S."/>
            <person name="Guenther M."/>
            <person name="Grumaz C."/>
            <person name="Rupp S."/>
            <person name="Zibek S."/>
            <person name="Sohn K."/>
        </authorList>
    </citation>
    <scope>NUCLEOTIDE SEQUENCE [LARGE SCALE GENOMIC DNA]</scope>
    <source>
        <strain evidence="9">ATCC 32657 / CBS 517.83 / DSM 70725 / JCM 10318 / NBRC 10182 / NRRL Y-7954 / St-0401</strain>
    </source>
</reference>
<keyword evidence="5" id="KW-0175">Coiled coil</keyword>
<dbReference type="GO" id="GO:0005737">
    <property type="term" value="C:cytoplasm"/>
    <property type="evidence" value="ECO:0007669"/>
    <property type="project" value="TreeGrafter"/>
</dbReference>
<dbReference type="Gene3D" id="3.90.190.10">
    <property type="entry name" value="Protein tyrosine phosphatase superfamily"/>
    <property type="match status" value="2"/>
</dbReference>
<feature type="compositionally biased region" description="Basic and acidic residues" evidence="6">
    <location>
        <begin position="662"/>
        <end position="674"/>
    </location>
</feature>
<dbReference type="GO" id="GO:0043409">
    <property type="term" value="P:negative regulation of MAPK cascade"/>
    <property type="evidence" value="ECO:0007669"/>
    <property type="project" value="TreeGrafter"/>
</dbReference>
<gene>
    <name evidence="8" type="ORF">PaG_01451</name>
</gene>
<dbReference type="InterPro" id="IPR016130">
    <property type="entry name" value="Tyr_Pase_AS"/>
</dbReference>
<dbReference type="OrthoDB" id="2017893at2759"/>
<feature type="compositionally biased region" description="Polar residues" evidence="6">
    <location>
        <begin position="1213"/>
        <end position="1225"/>
    </location>
</feature>
<dbReference type="SMART" id="SM00195">
    <property type="entry name" value="DSPc"/>
    <property type="match status" value="1"/>
</dbReference>
<accession>W3VTT1</accession>
<evidence type="ECO:0000313" key="8">
    <source>
        <dbReference type="EMBL" id="ETS64212.1"/>
    </source>
</evidence>
<evidence type="ECO:0000256" key="2">
    <source>
        <dbReference type="ARBA" id="ARBA00013064"/>
    </source>
</evidence>
<keyword evidence="3" id="KW-0378">Hydrolase</keyword>
<evidence type="ECO:0000313" key="9">
    <source>
        <dbReference type="Proteomes" id="UP000019462"/>
    </source>
</evidence>
<feature type="compositionally biased region" description="Polar residues" evidence="6">
    <location>
        <begin position="557"/>
        <end position="567"/>
    </location>
</feature>
<evidence type="ECO:0000256" key="3">
    <source>
        <dbReference type="ARBA" id="ARBA00022801"/>
    </source>
</evidence>
<feature type="region of interest" description="Disordered" evidence="6">
    <location>
        <begin position="1115"/>
        <end position="1148"/>
    </location>
</feature>
<dbReference type="InterPro" id="IPR000387">
    <property type="entry name" value="Tyr_Pase_dom"/>
</dbReference>
<evidence type="ECO:0000256" key="6">
    <source>
        <dbReference type="SAM" id="MobiDB-lite"/>
    </source>
</evidence>
<evidence type="ECO:0000256" key="4">
    <source>
        <dbReference type="ARBA" id="ARBA00022912"/>
    </source>
</evidence>
<dbReference type="EMBL" id="AWNI01000007">
    <property type="protein sequence ID" value="ETS64212.1"/>
    <property type="molecule type" value="Genomic_DNA"/>
</dbReference>
<feature type="compositionally biased region" description="Low complexity" evidence="6">
    <location>
        <begin position="288"/>
        <end position="307"/>
    </location>
</feature>
<proteinExistence type="inferred from homology"/>
<protein>
    <recommendedName>
        <fullName evidence="2">protein-tyrosine-phosphatase</fullName>
        <ecNumber evidence="2">3.1.3.48</ecNumber>
    </recommendedName>
</protein>
<dbReference type="PANTHER" id="PTHR10159">
    <property type="entry name" value="DUAL SPECIFICITY PROTEIN PHOSPHATASE"/>
    <property type="match status" value="1"/>
</dbReference>
<dbReference type="PROSITE" id="PS00383">
    <property type="entry name" value="TYR_PHOSPHATASE_1"/>
    <property type="match status" value="1"/>
</dbReference>
<dbReference type="InterPro" id="IPR020422">
    <property type="entry name" value="TYR_PHOSPHATASE_DUAL_dom"/>
</dbReference>
<dbReference type="PROSITE" id="PS50056">
    <property type="entry name" value="TYR_PHOSPHATASE_2"/>
    <property type="match status" value="1"/>
</dbReference>
<dbReference type="Pfam" id="PF00782">
    <property type="entry name" value="DSPc"/>
    <property type="match status" value="1"/>
</dbReference>
<name>W3VTT1_MOEAP</name>
<feature type="compositionally biased region" description="Basic and acidic residues" evidence="6">
    <location>
        <begin position="414"/>
        <end position="424"/>
    </location>
</feature>
<evidence type="ECO:0000256" key="1">
    <source>
        <dbReference type="ARBA" id="ARBA00008601"/>
    </source>
</evidence>
<dbReference type="PANTHER" id="PTHR10159:SF519">
    <property type="entry name" value="DUAL SPECIFICITY PROTEIN PHOSPHATASE MPK3"/>
    <property type="match status" value="1"/>
</dbReference>
<dbReference type="Proteomes" id="UP000019462">
    <property type="component" value="Unassembled WGS sequence"/>
</dbReference>
<dbReference type="HOGENOM" id="CLU_285000_0_0_1"/>
<comment type="caution">
    <text evidence="8">The sequence shown here is derived from an EMBL/GenBank/DDBJ whole genome shotgun (WGS) entry which is preliminary data.</text>
</comment>
<feature type="region of interest" description="Disordered" evidence="6">
    <location>
        <begin position="239"/>
        <end position="434"/>
    </location>
</feature>
<dbReference type="GO" id="GO:0033550">
    <property type="term" value="F:MAP kinase tyrosine phosphatase activity"/>
    <property type="evidence" value="ECO:0007669"/>
    <property type="project" value="TreeGrafter"/>
</dbReference>
<feature type="region of interest" description="Disordered" evidence="6">
    <location>
        <begin position="1160"/>
        <end position="1187"/>
    </location>
</feature>
<feature type="compositionally biased region" description="Basic and acidic residues" evidence="6">
    <location>
        <begin position="1052"/>
        <end position="1061"/>
    </location>
</feature>
<evidence type="ECO:0000256" key="5">
    <source>
        <dbReference type="SAM" id="Coils"/>
    </source>
</evidence>
<dbReference type="InterPro" id="IPR000340">
    <property type="entry name" value="Dual-sp_phosphatase_cat-dom"/>
</dbReference>
<evidence type="ECO:0000259" key="7">
    <source>
        <dbReference type="PROSITE" id="PS50056"/>
    </source>
</evidence>
<dbReference type="EC" id="3.1.3.48" evidence="2"/>
<sequence length="1242" mass="131996">MSIPIRQPRLLCCQRGEAAAGGRRAGVNVAETPSEGCLGWVRSGTLPNKVRRCATPDAAPRSSARPAHLACRSNDEDRETEMTINGGAGRRRGWAYAQPAMQGTKAELCARGMDVRMGRGWNDGHVESAVALFSSELASTTALSSPRKPPFRSRFSKHALDLIVCLARHCRPIIRASSAHPCVIPKHASPPLSLHLPTNFLTRTQASLCYINPSLHILALRAIPRSCAIASFPDMDAFPADITPPPTPGPSSFAPPSPHAQRVARQPPTSLSLRIPQDGHSIGRLTQPSPLSARPPLSASHASSSTLAPPPLSRLARKRPSKLTLAPPSLADDPGLSSRSMPTSPVVLSRSNSKSEQQHDTPVIAPSAISEAVKHLSSTLRGTPRRRPSMPFKDTSAQRSAFPEPPSASSSRTRPPEAFRDPSEHILSGKGSTLQHARSVYSHGPVQILPGLYLGDEHNARDHHTLSALGITTILNVAKETTLDFSADATRAPPAQWSRLPERRGTVANGELPSARSHHASPQSSQVPPTPGAYFTPPTTASLPGARDNNDAPSPRTAISPSVLRNTSSTPNLLTQFLHDEPASTSGLSSHQHVAPVDASADLRTLTAQDVLEYRTLRRSSGSSSDDAFDTASSPSSSRAPSTCTSAATELTPPALMSIRAKGGDAESESHDAAYDSSAYSSQQVSPRYASDEGEQPSPSAWVTHVELPANATLTRVAVGAADGRAAEVRYIKLPWTHDETELASGHGGFAQGCALIAEALGVDARYWYAAKIPEDVDACSALHDDASLAQVQTSRTPGRILVHCQCGVSRSATLVIAFVMQAAAMRYGFEAARSLLGMHDCYNMVKDKSSSISPNISLIYQLVEWERYLSSAAGRLRDVLGMAHVRTHGEAGETMDAGHSTSLAGAGWCTETMDEAMWSKMRLEEEEKEAAEEARRRQERLNEAVRLAAERKAAQDRLEGLRPDAAAVSTDAAAGSLMQRRRKKAAPALQLQTAGAAATVSNVAPAAAAPLPSPGMQRRRPPALQLGGASRNGASERGAVETPFQTARTEAWTRSEHDGDGDVMMDELDAPQTPLRSWAMDSDVVSTPTARTACGPCEGGADAWTLRTPSARTHASSALGGGARLDRARPSSTSHVSLGGEGLVPNSLPAAMETSLSLGSRGVETPGHAGRARARPDSMQSALSSTASSTALFGVTALTREERKKQHRRTFSSDWPTLQANLASQKRRSKIEPGPTEAMDV</sequence>